<dbReference type="InterPro" id="IPR027640">
    <property type="entry name" value="Kinesin-like_fam"/>
</dbReference>
<keyword evidence="1" id="KW-0493">Microtubule</keyword>
<dbReference type="EMBL" id="SBJO01000256">
    <property type="protein sequence ID" value="KAF9761834.1"/>
    <property type="molecule type" value="Genomic_DNA"/>
</dbReference>
<dbReference type="SUPFAM" id="SSF52540">
    <property type="entry name" value="P-loop containing nucleoside triphosphate hydrolases"/>
    <property type="match status" value="1"/>
</dbReference>
<keyword evidence="3 6" id="KW-0067">ATP-binding</keyword>
<evidence type="ECO:0000256" key="6">
    <source>
        <dbReference type="PROSITE-ProRule" id="PRU00283"/>
    </source>
</evidence>
<keyword evidence="7" id="KW-0175">Coiled coil</keyword>
<dbReference type="GO" id="GO:0007019">
    <property type="term" value="P:microtubule depolymerization"/>
    <property type="evidence" value="ECO:0007669"/>
    <property type="project" value="TreeGrafter"/>
</dbReference>
<evidence type="ECO:0000256" key="7">
    <source>
        <dbReference type="SAM" id="Coils"/>
    </source>
</evidence>
<evidence type="ECO:0000256" key="2">
    <source>
        <dbReference type="ARBA" id="ARBA00022741"/>
    </source>
</evidence>
<organism evidence="9 10">
    <name type="scientific">Nosema granulosis</name>
    <dbReference type="NCBI Taxonomy" id="83296"/>
    <lineage>
        <taxon>Eukaryota</taxon>
        <taxon>Fungi</taxon>
        <taxon>Fungi incertae sedis</taxon>
        <taxon>Microsporidia</taxon>
        <taxon>Nosematidae</taxon>
        <taxon>Nosema</taxon>
    </lineage>
</organism>
<dbReference type="SMART" id="SM00129">
    <property type="entry name" value="KISc"/>
    <property type="match status" value="1"/>
</dbReference>
<dbReference type="Pfam" id="PF00225">
    <property type="entry name" value="Kinesin"/>
    <property type="match status" value="1"/>
</dbReference>
<evidence type="ECO:0000256" key="3">
    <source>
        <dbReference type="ARBA" id="ARBA00022840"/>
    </source>
</evidence>
<dbReference type="PROSITE" id="PS50067">
    <property type="entry name" value="KINESIN_MOTOR_2"/>
    <property type="match status" value="1"/>
</dbReference>
<dbReference type="Gene3D" id="3.40.850.10">
    <property type="entry name" value="Kinesin motor domain"/>
    <property type="match status" value="1"/>
</dbReference>
<evidence type="ECO:0000256" key="5">
    <source>
        <dbReference type="ARBA" id="ARBA00061030"/>
    </source>
</evidence>
<keyword evidence="2 6" id="KW-0547">Nucleotide-binding</keyword>
<accession>A0A9P6GY77</accession>
<evidence type="ECO:0000256" key="1">
    <source>
        <dbReference type="ARBA" id="ARBA00022701"/>
    </source>
</evidence>
<dbReference type="InterPro" id="IPR036961">
    <property type="entry name" value="Kinesin_motor_dom_sf"/>
</dbReference>
<comment type="caution">
    <text evidence="9">The sequence shown here is derived from an EMBL/GenBank/DDBJ whole genome shotgun (WGS) entry which is preliminary data.</text>
</comment>
<evidence type="ECO:0000259" key="8">
    <source>
        <dbReference type="PROSITE" id="PS50067"/>
    </source>
</evidence>
<dbReference type="GO" id="GO:0005874">
    <property type="term" value="C:microtubule"/>
    <property type="evidence" value="ECO:0007669"/>
    <property type="project" value="UniProtKB-KW"/>
</dbReference>
<evidence type="ECO:0000313" key="9">
    <source>
        <dbReference type="EMBL" id="KAF9761834.1"/>
    </source>
</evidence>
<reference evidence="9 10" key="1">
    <citation type="journal article" date="2020" name="Genome Biol. Evol.">
        <title>Comparative genomics of strictly vertically transmitted, feminizing microsporidia endosymbionts of amphipod crustaceans.</title>
        <authorList>
            <person name="Cormier A."/>
            <person name="Chebbi M.A."/>
            <person name="Giraud I."/>
            <person name="Wattier R."/>
            <person name="Teixeira M."/>
            <person name="Gilbert C."/>
            <person name="Rigaud T."/>
            <person name="Cordaux R."/>
        </authorList>
    </citation>
    <scope>NUCLEOTIDE SEQUENCE [LARGE SCALE GENOMIC DNA]</scope>
    <source>
        <strain evidence="9 10">Ou3-Ou53</strain>
    </source>
</reference>
<comment type="similarity">
    <text evidence="5">Belongs to the TRAFAC class myosin-kinesin ATPase superfamily. Kinesin family. KIN-13 subfamily.</text>
</comment>
<feature type="binding site" evidence="6">
    <location>
        <begin position="159"/>
        <end position="166"/>
    </location>
    <ligand>
        <name>ATP</name>
        <dbReference type="ChEBI" id="CHEBI:30616"/>
    </ligand>
</feature>
<dbReference type="PANTHER" id="PTHR47971">
    <property type="entry name" value="KINESIN-RELATED PROTEIN 6"/>
    <property type="match status" value="1"/>
</dbReference>
<feature type="coiled-coil region" evidence="7">
    <location>
        <begin position="442"/>
        <end position="484"/>
    </location>
</feature>
<sequence>MEELKDILKRNGVYHLYSTLKDNGISNLEIFSQLSKRDIEILDIDEYIDKLRLNKILDEVQRAEPAEEQCFSDQKILVFVRKRPPLQKEDDAVDITKRDVVVNEHKFKLNLEPYTERHTFNFDMAHDQIQNNKMVYSKGVKEIVNHVVRGGSGSIIAYGQTGSGKTYTMMEEETGMVILALKDLIEIKRKGQIVFCEIYLGQVYDLLNNRSKIVLREVNGVVHLTNIKPMKFETFNDVSKIIKDGLKNRKTGVTGANVKSSRSHAVIIVNFGQTKSDTFGDSNSIVFVDLAGSERGTDRQGSHNDIKNEGAEINKSLLALKECIRGIEKELKHLPFRQSKLTQILKNSFVGTSKTCIIATISPSYDNVEHTLNTLRYASRIKETQKGEHVKEKKAISGKFIRDMGDINSSPLKQDLLNLSSSSTPTRFSFLHSSHSFTEKFIDFKEKALKTLSNLKEEIESADREKAKDIYERLSEVLKDIKNKE</sequence>
<feature type="domain" description="Kinesin motor" evidence="8">
    <location>
        <begin position="75"/>
        <end position="384"/>
    </location>
</feature>
<dbReference type="GO" id="GO:0007018">
    <property type="term" value="P:microtubule-based movement"/>
    <property type="evidence" value="ECO:0007669"/>
    <property type="project" value="InterPro"/>
</dbReference>
<proteinExistence type="inferred from homology"/>
<dbReference type="OrthoDB" id="3176171at2759"/>
<dbReference type="GO" id="GO:0005524">
    <property type="term" value="F:ATP binding"/>
    <property type="evidence" value="ECO:0007669"/>
    <property type="project" value="UniProtKB-UniRule"/>
</dbReference>
<dbReference type="AlphaFoldDB" id="A0A9P6GY77"/>
<dbReference type="FunFam" id="3.40.850.10:FF:000012">
    <property type="entry name" value="Kinesin-like protein"/>
    <property type="match status" value="1"/>
</dbReference>
<dbReference type="PANTHER" id="PTHR47971:SF20">
    <property type="entry name" value="KINESIN-LIKE PROTEIN KIF24"/>
    <property type="match status" value="1"/>
</dbReference>
<protein>
    <submittedName>
        <fullName evidence="9">Kinesin-like protein KIF24</fullName>
    </submittedName>
</protein>
<keyword evidence="4 6" id="KW-0505">Motor protein</keyword>
<dbReference type="InterPro" id="IPR027417">
    <property type="entry name" value="P-loop_NTPase"/>
</dbReference>
<dbReference type="InterPro" id="IPR001752">
    <property type="entry name" value="Kinesin_motor_dom"/>
</dbReference>
<dbReference type="GO" id="GO:0008017">
    <property type="term" value="F:microtubule binding"/>
    <property type="evidence" value="ECO:0007669"/>
    <property type="project" value="InterPro"/>
</dbReference>
<evidence type="ECO:0000256" key="4">
    <source>
        <dbReference type="ARBA" id="ARBA00023175"/>
    </source>
</evidence>
<name>A0A9P6GY77_9MICR</name>
<keyword evidence="10" id="KW-1185">Reference proteome</keyword>
<evidence type="ECO:0000313" key="10">
    <source>
        <dbReference type="Proteomes" id="UP000740883"/>
    </source>
</evidence>
<gene>
    <name evidence="9" type="primary">Kif24</name>
    <name evidence="9" type="ORF">NGRA_2392</name>
</gene>
<dbReference type="GO" id="GO:0003777">
    <property type="term" value="F:microtubule motor activity"/>
    <property type="evidence" value="ECO:0007669"/>
    <property type="project" value="InterPro"/>
</dbReference>
<dbReference type="PRINTS" id="PR00380">
    <property type="entry name" value="KINESINHEAVY"/>
</dbReference>
<dbReference type="Proteomes" id="UP000740883">
    <property type="component" value="Unassembled WGS sequence"/>
</dbReference>